<keyword evidence="7" id="KW-1133">Transmembrane helix</keyword>
<comment type="similarity">
    <text evidence="2 11">Belongs to the mitochondrial carrier (TC 2.A.29) family.</text>
</comment>
<evidence type="ECO:0000256" key="3">
    <source>
        <dbReference type="ARBA" id="ARBA00022448"/>
    </source>
</evidence>
<evidence type="ECO:0000256" key="9">
    <source>
        <dbReference type="ARBA" id="ARBA00023136"/>
    </source>
</evidence>
<name>A0A8S2S4V3_9BILA</name>
<dbReference type="FunFam" id="1.50.40.10:FF:000046">
    <property type="entry name" value="Phosphate carrier protein, mitochondrial"/>
    <property type="match status" value="1"/>
</dbReference>
<dbReference type="Pfam" id="PF00153">
    <property type="entry name" value="Mito_carr"/>
    <property type="match status" value="3"/>
</dbReference>
<dbReference type="AlphaFoldDB" id="A0A8S2S4V3"/>
<dbReference type="GO" id="GO:0005315">
    <property type="term" value="F:phosphate transmembrane transporter activity"/>
    <property type="evidence" value="ECO:0007669"/>
    <property type="project" value="InterPro"/>
</dbReference>
<evidence type="ECO:0000313" key="14">
    <source>
        <dbReference type="Proteomes" id="UP000682733"/>
    </source>
</evidence>
<evidence type="ECO:0000256" key="7">
    <source>
        <dbReference type="ARBA" id="ARBA00022989"/>
    </source>
</evidence>
<comment type="caution">
    <text evidence="13">The sequence shown here is derived from an EMBL/GenBank/DDBJ whole genome shotgun (WGS) entry which is preliminary data.</text>
</comment>
<sequence length="296" mass="32662">MPKPIFVLLVTPLDLVKCNVQNNPEIFPTSVTSGLKQIYNGREEIVKKLGLSDGGGLRSIVKGWGPTFVGYSIQGAGKYGFYEYFKYKYSNWIQNDKYRDLINAGASATAEIIADIGLCPLEAVKVRIQTSSFANGLSDGLPKFYAENGLRGLYAGLIPLWCRQVPYTVTKFVAFERIAEELYKLSPRKKDEMNKLEQMSIIFTSGYIAGIFCAIISNPADVMVSKINQLNMNGNILEKIRVIYSGTGEKRGIGFAGLWKGLGTRIIMIGTLTALQWFLYGGFKVIVGLPTPGGEH</sequence>
<dbReference type="Gene3D" id="1.50.40.10">
    <property type="entry name" value="Mitochondrial carrier domain"/>
    <property type="match status" value="1"/>
</dbReference>
<evidence type="ECO:0000256" key="8">
    <source>
        <dbReference type="ARBA" id="ARBA00023128"/>
    </source>
</evidence>
<dbReference type="InterPro" id="IPR018108">
    <property type="entry name" value="MCP_transmembrane"/>
</dbReference>
<dbReference type="GO" id="GO:1990547">
    <property type="term" value="P:mitochondrial phosphate ion transmembrane transport"/>
    <property type="evidence" value="ECO:0007669"/>
    <property type="project" value="InterPro"/>
</dbReference>
<proteinExistence type="inferred from homology"/>
<organism evidence="13 14">
    <name type="scientific">Didymodactylos carnosus</name>
    <dbReference type="NCBI Taxonomy" id="1234261"/>
    <lineage>
        <taxon>Eukaryota</taxon>
        <taxon>Metazoa</taxon>
        <taxon>Spiralia</taxon>
        <taxon>Gnathifera</taxon>
        <taxon>Rotifera</taxon>
        <taxon>Eurotatoria</taxon>
        <taxon>Bdelloidea</taxon>
        <taxon>Philodinida</taxon>
        <taxon>Philodinidae</taxon>
        <taxon>Didymodactylos</taxon>
    </lineage>
</organism>
<evidence type="ECO:0000256" key="10">
    <source>
        <dbReference type="PROSITE-ProRule" id="PRU00282"/>
    </source>
</evidence>
<evidence type="ECO:0000256" key="1">
    <source>
        <dbReference type="ARBA" id="ARBA00004448"/>
    </source>
</evidence>
<dbReference type="EMBL" id="CAJOBA010047761">
    <property type="protein sequence ID" value="CAF4204976.1"/>
    <property type="molecule type" value="Genomic_DNA"/>
</dbReference>
<protein>
    <recommendedName>
        <fullName evidence="15">Mitochondrial phosphate carrier protein</fullName>
    </recommendedName>
</protein>
<feature type="repeat" description="Solcar" evidence="10">
    <location>
        <begin position="98"/>
        <end position="181"/>
    </location>
</feature>
<evidence type="ECO:0000256" key="2">
    <source>
        <dbReference type="ARBA" id="ARBA00006375"/>
    </source>
</evidence>
<dbReference type="PANTHER" id="PTHR45671:SF10">
    <property type="entry name" value="SOLUTE CARRIER FAMILY 25 MEMBER 3"/>
    <property type="match status" value="1"/>
</dbReference>
<keyword evidence="5" id="KW-0677">Repeat</keyword>
<keyword evidence="9 10" id="KW-0472">Membrane</keyword>
<evidence type="ECO:0000313" key="12">
    <source>
        <dbReference type="EMBL" id="CAF1397680.1"/>
    </source>
</evidence>
<evidence type="ECO:0000313" key="13">
    <source>
        <dbReference type="EMBL" id="CAF4204976.1"/>
    </source>
</evidence>
<comment type="subcellular location">
    <subcellularLocation>
        <location evidence="1">Mitochondrion inner membrane</location>
        <topology evidence="1">Multi-pass membrane protein</topology>
    </subcellularLocation>
</comment>
<evidence type="ECO:0000256" key="11">
    <source>
        <dbReference type="RuleBase" id="RU000488"/>
    </source>
</evidence>
<gene>
    <name evidence="12" type="ORF">OVA965_LOCUS32887</name>
    <name evidence="13" type="ORF">TMI583_LOCUS33756</name>
</gene>
<dbReference type="SUPFAM" id="SSF103506">
    <property type="entry name" value="Mitochondrial carrier"/>
    <property type="match status" value="1"/>
</dbReference>
<evidence type="ECO:0000256" key="5">
    <source>
        <dbReference type="ARBA" id="ARBA00022737"/>
    </source>
</evidence>
<dbReference type="InterPro" id="IPR044677">
    <property type="entry name" value="SLC25A3/Pic2/Mir1-like"/>
</dbReference>
<keyword evidence="3 11" id="KW-0813">Transport</keyword>
<keyword evidence="4 10" id="KW-0812">Transmembrane</keyword>
<dbReference type="EMBL" id="CAJNOK010026043">
    <property type="protein sequence ID" value="CAF1397680.1"/>
    <property type="molecule type" value="Genomic_DNA"/>
</dbReference>
<dbReference type="Proteomes" id="UP000682733">
    <property type="component" value="Unassembled WGS sequence"/>
</dbReference>
<accession>A0A8S2S4V3</accession>
<evidence type="ECO:0008006" key="15">
    <source>
        <dbReference type="Google" id="ProtNLM"/>
    </source>
</evidence>
<keyword evidence="6" id="KW-0999">Mitochondrion inner membrane</keyword>
<keyword evidence="8" id="KW-0496">Mitochondrion</keyword>
<evidence type="ECO:0000256" key="6">
    <source>
        <dbReference type="ARBA" id="ARBA00022792"/>
    </source>
</evidence>
<reference evidence="13" key="1">
    <citation type="submission" date="2021-02" db="EMBL/GenBank/DDBJ databases">
        <authorList>
            <person name="Nowell W R."/>
        </authorList>
    </citation>
    <scope>NUCLEOTIDE SEQUENCE</scope>
</reference>
<feature type="repeat" description="Solcar" evidence="10">
    <location>
        <begin position="1"/>
        <end position="88"/>
    </location>
</feature>
<dbReference type="PANTHER" id="PTHR45671">
    <property type="entry name" value="SOLUTE CARRIER FAMILY 25 (MITOCHONDRIAL CARRIER PHOSPHATE CARRIER), MEMBER 3, LIKE-RELATED-RELATED"/>
    <property type="match status" value="1"/>
</dbReference>
<dbReference type="InterPro" id="IPR023395">
    <property type="entry name" value="MCP_dom_sf"/>
</dbReference>
<evidence type="ECO:0000256" key="4">
    <source>
        <dbReference type="ARBA" id="ARBA00022692"/>
    </source>
</evidence>
<dbReference type="GO" id="GO:0005743">
    <property type="term" value="C:mitochondrial inner membrane"/>
    <property type="evidence" value="ECO:0007669"/>
    <property type="project" value="UniProtKB-SubCell"/>
</dbReference>
<dbReference type="PROSITE" id="PS50920">
    <property type="entry name" value="SOLCAR"/>
    <property type="match status" value="3"/>
</dbReference>
<dbReference type="Proteomes" id="UP000677228">
    <property type="component" value="Unassembled WGS sequence"/>
</dbReference>
<feature type="repeat" description="Solcar" evidence="10">
    <location>
        <begin position="197"/>
        <end position="286"/>
    </location>
</feature>